<keyword evidence="2" id="KW-0378">Hydrolase</keyword>
<reference evidence="5" key="1">
    <citation type="submission" date="2022-07" db="EMBL/GenBank/DDBJ databases">
        <title>Tahibacter sp., a new gammaproteobacterium isolated from the silt sample collected at pig farm.</title>
        <authorList>
            <person name="Chen H."/>
        </authorList>
    </citation>
    <scope>NUCLEOTIDE SEQUENCE</scope>
    <source>
        <strain evidence="5">P2K</strain>
    </source>
</reference>
<evidence type="ECO:0000256" key="1">
    <source>
        <dbReference type="ARBA" id="ARBA00022670"/>
    </source>
</evidence>
<dbReference type="Proteomes" id="UP001165498">
    <property type="component" value="Unassembled WGS sequence"/>
</dbReference>
<keyword evidence="3" id="KW-0732">Signal</keyword>
<dbReference type="RefSeq" id="WP_255911871.1">
    <property type="nucleotide sequence ID" value="NZ_JANFQO010000003.1"/>
</dbReference>
<keyword evidence="6" id="KW-1185">Reference proteome</keyword>
<feature type="domain" description="P/Homo B" evidence="4">
    <location>
        <begin position="22"/>
        <end position="214"/>
    </location>
</feature>
<evidence type="ECO:0000256" key="2">
    <source>
        <dbReference type="ARBA" id="ARBA00022801"/>
    </source>
</evidence>
<dbReference type="PROSITE" id="PS51829">
    <property type="entry name" value="P_HOMO_B"/>
    <property type="match status" value="1"/>
</dbReference>
<evidence type="ECO:0000313" key="6">
    <source>
        <dbReference type="Proteomes" id="UP001165498"/>
    </source>
</evidence>
<sequence length="221" mass="22130">MRNSTKILFASFLLFINLSGIAAAQTFVAGPGLALAVPDNGYNGTQGSMLCNTLAVPSGGGDTVASVTVNIAMVHSFVGDLTIKLISPAGTVVTLVSRPGVLESADDGNDAVGFGENSNLAIANPLLYDDAAPNPSEQMGKIPSDLATGDTICAFAGSPCTYAPSPGAATAGNLGSLAGQNKVGNWQLCIGDSASADTGSLDGWTLTLGTTPVTLQSYSVD</sequence>
<dbReference type="Gene3D" id="2.60.120.260">
    <property type="entry name" value="Galactose-binding domain-like"/>
    <property type="match status" value="1"/>
</dbReference>
<dbReference type="SUPFAM" id="SSF49785">
    <property type="entry name" value="Galactose-binding domain-like"/>
    <property type="match status" value="1"/>
</dbReference>
<dbReference type="InterPro" id="IPR002884">
    <property type="entry name" value="P_dom"/>
</dbReference>
<accession>A0ABT1QN80</accession>
<keyword evidence="1" id="KW-0645">Protease</keyword>
<evidence type="ECO:0000313" key="5">
    <source>
        <dbReference type="EMBL" id="MCQ4163990.1"/>
    </source>
</evidence>
<organism evidence="5 6">
    <name type="scientific">Tahibacter harae</name>
    <dbReference type="NCBI Taxonomy" id="2963937"/>
    <lineage>
        <taxon>Bacteria</taxon>
        <taxon>Pseudomonadati</taxon>
        <taxon>Pseudomonadota</taxon>
        <taxon>Gammaproteobacteria</taxon>
        <taxon>Lysobacterales</taxon>
        <taxon>Rhodanobacteraceae</taxon>
        <taxon>Tahibacter</taxon>
    </lineage>
</organism>
<dbReference type="EMBL" id="JANFQO010000003">
    <property type="protein sequence ID" value="MCQ4163990.1"/>
    <property type="molecule type" value="Genomic_DNA"/>
</dbReference>
<feature type="chain" id="PRO_5045484512" evidence="3">
    <location>
        <begin position="25"/>
        <end position="221"/>
    </location>
</feature>
<dbReference type="Pfam" id="PF01483">
    <property type="entry name" value="P_proprotein"/>
    <property type="match status" value="2"/>
</dbReference>
<feature type="signal peptide" evidence="3">
    <location>
        <begin position="1"/>
        <end position="24"/>
    </location>
</feature>
<evidence type="ECO:0000259" key="4">
    <source>
        <dbReference type="PROSITE" id="PS51829"/>
    </source>
</evidence>
<gene>
    <name evidence="5" type="ORF">NM961_04630</name>
</gene>
<dbReference type="InterPro" id="IPR008979">
    <property type="entry name" value="Galactose-bd-like_sf"/>
</dbReference>
<comment type="caution">
    <text evidence="5">The sequence shown here is derived from an EMBL/GenBank/DDBJ whole genome shotgun (WGS) entry which is preliminary data.</text>
</comment>
<name>A0ABT1QN80_9GAMM</name>
<evidence type="ECO:0000256" key="3">
    <source>
        <dbReference type="SAM" id="SignalP"/>
    </source>
</evidence>
<proteinExistence type="predicted"/>
<protein>
    <submittedName>
        <fullName evidence="5">Proprotein convertase P-domain-containing protein</fullName>
    </submittedName>
</protein>